<evidence type="ECO:0000313" key="2">
    <source>
        <dbReference type="EMBL" id="SFD19476.1"/>
    </source>
</evidence>
<protein>
    <submittedName>
        <fullName evidence="2">Cleavage stimulation factor subunit 3</fullName>
    </submittedName>
</protein>
<reference evidence="2 3" key="1">
    <citation type="submission" date="2016-10" db="EMBL/GenBank/DDBJ databases">
        <authorList>
            <person name="de Groot N.N."/>
        </authorList>
    </citation>
    <scope>NUCLEOTIDE SEQUENCE [LARGE SCALE GENOMIC DNA]</scope>
    <source>
        <strain evidence="2 3">HL3</strain>
    </source>
</reference>
<evidence type="ECO:0000313" key="3">
    <source>
        <dbReference type="Proteomes" id="UP000198611"/>
    </source>
</evidence>
<feature type="region of interest" description="Disordered" evidence="1">
    <location>
        <begin position="1"/>
        <end position="132"/>
    </location>
</feature>
<dbReference type="EMBL" id="FOMJ01000002">
    <property type="protein sequence ID" value="SFD19476.1"/>
    <property type="molecule type" value="Genomic_DNA"/>
</dbReference>
<dbReference type="STRING" id="1123397.SAMN05660831_01097"/>
<organism evidence="2 3">
    <name type="scientific">Thiohalospira halophila DSM 15071</name>
    <dbReference type="NCBI Taxonomy" id="1123397"/>
    <lineage>
        <taxon>Bacteria</taxon>
        <taxon>Pseudomonadati</taxon>
        <taxon>Pseudomonadota</taxon>
        <taxon>Gammaproteobacteria</taxon>
        <taxon>Thiohalospirales</taxon>
        <taxon>Thiohalospiraceae</taxon>
        <taxon>Thiohalospira</taxon>
    </lineage>
</organism>
<sequence>MSEERDPQVEPEASDNPVEAAERAAEQEAGEGAGGGETYANTAALEQDLADLIGGGQEEPDPAPEPEAEPATDPDAVELAGEAEPTEGPTPAEGGALGDGPAPEDNAIPLDAEETDGANPAAAPSRDADGVPVVDDVVNPAVAPATGLSDDELQRLADHLAADVESRLDGIVVEAVDHEMERVSTALKNAIHRRLKARLPDIIAEFISESRSGK</sequence>
<feature type="compositionally biased region" description="Low complexity" evidence="1">
    <location>
        <begin position="77"/>
        <end position="94"/>
    </location>
</feature>
<name>A0A1I1QBF6_9GAMM</name>
<dbReference type="AlphaFoldDB" id="A0A1I1QBF6"/>
<accession>A0A1I1QBF6</accession>
<feature type="compositionally biased region" description="Acidic residues" evidence="1">
    <location>
        <begin position="58"/>
        <end position="76"/>
    </location>
</feature>
<dbReference type="Proteomes" id="UP000198611">
    <property type="component" value="Unassembled WGS sequence"/>
</dbReference>
<keyword evidence="3" id="KW-1185">Reference proteome</keyword>
<dbReference type="RefSeq" id="WP_093427743.1">
    <property type="nucleotide sequence ID" value="NZ_FOMJ01000002.1"/>
</dbReference>
<gene>
    <name evidence="2" type="ORF">SAMN05660831_01097</name>
</gene>
<evidence type="ECO:0000256" key="1">
    <source>
        <dbReference type="SAM" id="MobiDB-lite"/>
    </source>
</evidence>
<proteinExistence type="predicted"/>